<comment type="caution">
    <text evidence="2">The sequence shown here is derived from an EMBL/GenBank/DDBJ whole genome shotgun (WGS) entry which is preliminary data.</text>
</comment>
<feature type="region of interest" description="Disordered" evidence="1">
    <location>
        <begin position="30"/>
        <end position="52"/>
    </location>
</feature>
<keyword evidence="3" id="KW-1185">Reference proteome</keyword>
<gene>
    <name evidence="2" type="ORF">ACFOW8_01400</name>
</gene>
<evidence type="ECO:0008006" key="4">
    <source>
        <dbReference type="Google" id="ProtNLM"/>
    </source>
</evidence>
<sequence>MSRLGPWLTLAAVGVLGGTLFVVNMAQDTTTSTEAVAPPPTAATTQATAQDETAATPFPAEADYVGTTSLASGATLTLAITVEGEKAIAYACDGVAIESWLDGPAEAGTLRLTGKNAASFDGDFDGDAVTGSLAIGGKQWTFTAAPVQPPAGLYVYEAAGVRQSWITDGAGRVTGVQRAADGTTTPAPALRPDGTATVAGAEVTATKVSGGDDVG</sequence>
<evidence type="ECO:0000256" key="1">
    <source>
        <dbReference type="SAM" id="MobiDB-lite"/>
    </source>
</evidence>
<organism evidence="2 3">
    <name type="scientific">Nocardia rhizosphaerae</name>
    <dbReference type="NCBI Taxonomy" id="1691571"/>
    <lineage>
        <taxon>Bacteria</taxon>
        <taxon>Bacillati</taxon>
        <taxon>Actinomycetota</taxon>
        <taxon>Actinomycetes</taxon>
        <taxon>Mycobacteriales</taxon>
        <taxon>Nocardiaceae</taxon>
        <taxon>Nocardia</taxon>
    </lineage>
</organism>
<dbReference type="Proteomes" id="UP001595767">
    <property type="component" value="Unassembled WGS sequence"/>
</dbReference>
<dbReference type="RefSeq" id="WP_378544143.1">
    <property type="nucleotide sequence ID" value="NZ_JBHSBA010000002.1"/>
</dbReference>
<protein>
    <recommendedName>
        <fullName evidence="4">Serine/threonine protein kinase</fullName>
    </recommendedName>
</protein>
<dbReference type="EMBL" id="JBHSBA010000002">
    <property type="protein sequence ID" value="MFC4123578.1"/>
    <property type="molecule type" value="Genomic_DNA"/>
</dbReference>
<evidence type="ECO:0000313" key="2">
    <source>
        <dbReference type="EMBL" id="MFC4123578.1"/>
    </source>
</evidence>
<proteinExistence type="predicted"/>
<accession>A0ABV8KZ11</accession>
<reference evidence="3" key="1">
    <citation type="journal article" date="2019" name="Int. J. Syst. Evol. Microbiol.">
        <title>The Global Catalogue of Microorganisms (GCM) 10K type strain sequencing project: providing services to taxonomists for standard genome sequencing and annotation.</title>
        <authorList>
            <consortium name="The Broad Institute Genomics Platform"/>
            <consortium name="The Broad Institute Genome Sequencing Center for Infectious Disease"/>
            <person name="Wu L."/>
            <person name="Ma J."/>
        </authorList>
    </citation>
    <scope>NUCLEOTIDE SEQUENCE [LARGE SCALE GENOMIC DNA]</scope>
    <source>
        <strain evidence="3">CGMCC 4.7204</strain>
    </source>
</reference>
<name>A0ABV8KZ11_9NOCA</name>
<evidence type="ECO:0000313" key="3">
    <source>
        <dbReference type="Proteomes" id="UP001595767"/>
    </source>
</evidence>